<dbReference type="NCBIfam" id="TIGR03552">
    <property type="entry name" value="F420_cofC"/>
    <property type="match status" value="1"/>
</dbReference>
<dbReference type="Proteomes" id="UP000654257">
    <property type="component" value="Unassembled WGS sequence"/>
</dbReference>
<dbReference type="AlphaFoldDB" id="A0A917D1G6"/>
<keyword evidence="4" id="KW-0342">GTP-binding</keyword>
<organism evidence="5 6">
    <name type="scientific">Rhodococcoides trifolii</name>
    <dbReference type="NCBI Taxonomy" id="908250"/>
    <lineage>
        <taxon>Bacteria</taxon>
        <taxon>Bacillati</taxon>
        <taxon>Actinomycetota</taxon>
        <taxon>Actinomycetes</taxon>
        <taxon>Mycobacteriales</taxon>
        <taxon>Nocardiaceae</taxon>
        <taxon>Rhodococcoides</taxon>
    </lineage>
</organism>
<dbReference type="InterPro" id="IPR029044">
    <property type="entry name" value="Nucleotide-diphossugar_trans"/>
</dbReference>
<gene>
    <name evidence="5" type="primary">cofC</name>
    <name evidence="5" type="ORF">GCM10007304_20670</name>
</gene>
<dbReference type="Pfam" id="PF01983">
    <property type="entry name" value="CofC"/>
    <property type="match status" value="1"/>
</dbReference>
<dbReference type="GO" id="GO:0005525">
    <property type="term" value="F:GTP binding"/>
    <property type="evidence" value="ECO:0007669"/>
    <property type="project" value="UniProtKB-KW"/>
</dbReference>
<dbReference type="InterPro" id="IPR002835">
    <property type="entry name" value="CofC"/>
</dbReference>
<comment type="caution">
    <text evidence="5">The sequence shown here is derived from an EMBL/GenBank/DDBJ whole genome shotgun (WGS) entry which is preliminary data.</text>
</comment>
<keyword evidence="3" id="KW-0547">Nucleotide-binding</keyword>
<keyword evidence="6" id="KW-1185">Reference proteome</keyword>
<evidence type="ECO:0000256" key="1">
    <source>
        <dbReference type="ARBA" id="ARBA00022679"/>
    </source>
</evidence>
<protein>
    <submittedName>
        <fullName evidence="5">2-phospho-L-lactate guanylyltransferase</fullName>
    </submittedName>
</protein>
<evidence type="ECO:0000313" key="5">
    <source>
        <dbReference type="EMBL" id="GGG06416.1"/>
    </source>
</evidence>
<name>A0A917D1G6_9NOCA</name>
<sequence length="207" mass="21608">MKDLDAAKSRLADRFPASARTSLVLAMLHDTLDAAAAAVPVSGWSVVTPDSRVARFVHDLGGHVIPEPPLAGSVDDRLNTALASADRHVRGTNGVVDVIALQADLPALRTDELEEAFTESDPQGRSVVVDHTGTGTAALIVRGTADPLGPQFGEDSARRHIESGAAPLTGNWPGLRLDVDTAVDVRAAVELGVGPHTGRLLGELGWL</sequence>
<dbReference type="Gene3D" id="3.90.550.10">
    <property type="entry name" value="Spore Coat Polysaccharide Biosynthesis Protein SpsA, Chain A"/>
    <property type="match status" value="1"/>
</dbReference>
<evidence type="ECO:0000256" key="3">
    <source>
        <dbReference type="ARBA" id="ARBA00022741"/>
    </source>
</evidence>
<dbReference type="EMBL" id="BMCU01000002">
    <property type="protein sequence ID" value="GGG06416.1"/>
    <property type="molecule type" value="Genomic_DNA"/>
</dbReference>
<accession>A0A917D1G6</accession>
<keyword evidence="1" id="KW-0808">Transferase</keyword>
<reference evidence="5" key="2">
    <citation type="submission" date="2020-09" db="EMBL/GenBank/DDBJ databases">
        <authorList>
            <person name="Sun Q."/>
            <person name="Sedlacek I."/>
        </authorList>
    </citation>
    <scope>NUCLEOTIDE SEQUENCE</scope>
    <source>
        <strain evidence="5">CCM 7905</strain>
    </source>
</reference>
<evidence type="ECO:0000313" key="6">
    <source>
        <dbReference type="Proteomes" id="UP000654257"/>
    </source>
</evidence>
<keyword evidence="2 5" id="KW-0548">Nucleotidyltransferase</keyword>
<dbReference type="GO" id="GO:0043814">
    <property type="term" value="F:phospholactate guanylyltransferase activity"/>
    <property type="evidence" value="ECO:0007669"/>
    <property type="project" value="InterPro"/>
</dbReference>
<dbReference type="PANTHER" id="PTHR40392:SF1">
    <property type="entry name" value="2-PHOSPHO-L-LACTATE GUANYLYLTRANSFERASE"/>
    <property type="match status" value="1"/>
</dbReference>
<evidence type="ECO:0000256" key="2">
    <source>
        <dbReference type="ARBA" id="ARBA00022695"/>
    </source>
</evidence>
<dbReference type="PANTHER" id="PTHR40392">
    <property type="entry name" value="2-PHOSPHO-L-LACTATE GUANYLYLTRANSFERASE"/>
    <property type="match status" value="1"/>
</dbReference>
<reference evidence="5" key="1">
    <citation type="journal article" date="2014" name="Int. J. Syst. Evol. Microbiol.">
        <title>Complete genome sequence of Corynebacterium casei LMG S-19264T (=DSM 44701T), isolated from a smear-ripened cheese.</title>
        <authorList>
            <consortium name="US DOE Joint Genome Institute (JGI-PGF)"/>
            <person name="Walter F."/>
            <person name="Albersmeier A."/>
            <person name="Kalinowski J."/>
            <person name="Ruckert C."/>
        </authorList>
    </citation>
    <scope>NUCLEOTIDE SEQUENCE</scope>
    <source>
        <strain evidence="5">CCM 7905</strain>
    </source>
</reference>
<evidence type="ECO:0000256" key="4">
    <source>
        <dbReference type="ARBA" id="ARBA00023134"/>
    </source>
</evidence>
<proteinExistence type="predicted"/>
<dbReference type="SUPFAM" id="SSF53448">
    <property type="entry name" value="Nucleotide-diphospho-sugar transferases"/>
    <property type="match status" value="1"/>
</dbReference>